<dbReference type="RefSeq" id="WP_138067996.1">
    <property type="nucleotide sequence ID" value="NZ_LR594035.1"/>
</dbReference>
<proteinExistence type="predicted"/>
<dbReference type="SUPFAM" id="SSF51569">
    <property type="entry name" value="Aldolase"/>
    <property type="match status" value="1"/>
</dbReference>
<dbReference type="NCBIfam" id="NF006761">
    <property type="entry name" value="PRK09282.1"/>
    <property type="match status" value="1"/>
</dbReference>
<dbReference type="CDD" id="cd07937">
    <property type="entry name" value="DRE_TIM_PC_TC_5S"/>
    <property type="match status" value="1"/>
</dbReference>
<dbReference type="Gene3D" id="3.20.20.70">
    <property type="entry name" value="Aldolase class I"/>
    <property type="match status" value="1"/>
</dbReference>
<dbReference type="InterPro" id="IPR003379">
    <property type="entry name" value="Carboxylase_cons_dom"/>
</dbReference>
<evidence type="ECO:0000259" key="1">
    <source>
        <dbReference type="PROSITE" id="PS50991"/>
    </source>
</evidence>
<dbReference type="STRING" id="873448.STRPO_1133"/>
<dbReference type="GO" id="GO:0005737">
    <property type="term" value="C:cytoplasm"/>
    <property type="evidence" value="ECO:0007669"/>
    <property type="project" value="TreeGrafter"/>
</dbReference>
<dbReference type="InterPro" id="IPR013785">
    <property type="entry name" value="Aldolase_TIM"/>
</dbReference>
<dbReference type="PANTHER" id="PTHR43778">
    <property type="entry name" value="PYRUVATE CARBOXYLASE"/>
    <property type="match status" value="1"/>
</dbReference>
<reference evidence="2 3" key="1">
    <citation type="submission" date="2019-05" db="EMBL/GenBank/DDBJ databases">
        <authorList>
            <consortium name="Pathogen Informatics"/>
        </authorList>
    </citation>
    <scope>NUCLEOTIDE SEQUENCE [LARGE SCALE GENOMIC DNA]</scope>
    <source>
        <strain evidence="2 3">NCTC5385</strain>
    </source>
</reference>
<dbReference type="InterPro" id="IPR000891">
    <property type="entry name" value="PYR_CT"/>
</dbReference>
<accession>A0A4U9XPB6</accession>
<dbReference type="EC" id="2.1.3.1" evidence="2"/>
<gene>
    <name evidence="2" type="ORF">NCTC5385_00354</name>
</gene>
<feature type="domain" description="Pyruvate carboxyltransferase" evidence="1">
    <location>
        <begin position="4"/>
        <end position="264"/>
    </location>
</feature>
<dbReference type="SUPFAM" id="SSF89000">
    <property type="entry name" value="post-HMGL domain-like"/>
    <property type="match status" value="1"/>
</dbReference>
<protein>
    <submittedName>
        <fullName evidence="2">Oxaloacetate decarboxylase</fullName>
        <ecNumber evidence="2">2.1.3.1</ecNumber>
    </submittedName>
</protein>
<dbReference type="InterPro" id="IPR055268">
    <property type="entry name" value="PCB-like"/>
</dbReference>
<dbReference type="EMBL" id="LR594035">
    <property type="protein sequence ID" value="VTS14321.1"/>
    <property type="molecule type" value="Genomic_DNA"/>
</dbReference>
<dbReference type="AlphaFoldDB" id="A0A4U9XPB6"/>
<name>A0A4U9XPB6_9STRE</name>
<sequence>MTKVRITETVLRDGQQSQIATRMTTEQMLPILENLDNAGYHALEVWGGATFDSCLRYLDEDPWERLRTIRKAVKKTKLQMLLRGQNLLGYRNYADDVVRSFVRKSIENGIDIIRIFDALNDPRNLQTALAATNEFGGHAQVAISYTTSPVHTVDYFVTLAEEYAQIGAYSICIKDMAGVLTPQTGYDLVKGIKAVVDLPLEIHTHATSGISEMTYLKVAEAGADIIDTAVSSFAGGTSQPATESVVMGLEDLGFETGINLKEVEKVAAHLNTVRDHFRAEGLLNPKVKDIEPKTLLYQVPGGMLSNLLSQLTEQGLADKYEDVLAEVPRVRADLGYPPLVTPLSQMVGTQALMNVISGERFKVVPNEIKDYVRGLYGRPPAPLAEGIKETIIGDEEVVTIRPADLIEPQLPSLREAIAQYAKSEEDVLSYASFPKQARDFLGRREDPFYDVPIQEVSVSIDLS</sequence>
<evidence type="ECO:0000313" key="2">
    <source>
        <dbReference type="EMBL" id="VTS14321.1"/>
    </source>
</evidence>
<dbReference type="GO" id="GO:0006094">
    <property type="term" value="P:gluconeogenesis"/>
    <property type="evidence" value="ECO:0007669"/>
    <property type="project" value="TreeGrafter"/>
</dbReference>
<dbReference type="GO" id="GO:0047154">
    <property type="term" value="F:methylmalonyl-CoA carboxytransferase activity"/>
    <property type="evidence" value="ECO:0007669"/>
    <property type="project" value="UniProtKB-EC"/>
</dbReference>
<keyword evidence="2" id="KW-0808">Transferase</keyword>
<dbReference type="Proteomes" id="UP000304914">
    <property type="component" value="Chromosome"/>
</dbReference>
<dbReference type="GO" id="GO:0004736">
    <property type="term" value="F:pyruvate carboxylase activity"/>
    <property type="evidence" value="ECO:0007669"/>
    <property type="project" value="TreeGrafter"/>
</dbReference>
<evidence type="ECO:0000313" key="3">
    <source>
        <dbReference type="Proteomes" id="UP000304914"/>
    </source>
</evidence>
<dbReference type="PANTHER" id="PTHR43778:SF2">
    <property type="entry name" value="PYRUVATE CARBOXYLASE, MITOCHONDRIAL"/>
    <property type="match status" value="1"/>
</dbReference>
<organism evidence="2 3">
    <name type="scientific">Streptococcus pseudoporcinus</name>
    <dbReference type="NCBI Taxonomy" id="361101"/>
    <lineage>
        <taxon>Bacteria</taxon>
        <taxon>Bacillati</taxon>
        <taxon>Bacillota</taxon>
        <taxon>Bacilli</taxon>
        <taxon>Lactobacillales</taxon>
        <taxon>Streptococcaceae</taxon>
        <taxon>Streptococcus</taxon>
    </lineage>
</organism>
<dbReference type="PROSITE" id="PS50991">
    <property type="entry name" value="PYR_CT"/>
    <property type="match status" value="1"/>
</dbReference>
<dbReference type="Pfam" id="PF02436">
    <property type="entry name" value="PYC_OADA"/>
    <property type="match status" value="1"/>
</dbReference>
<dbReference type="NCBIfam" id="NF008985">
    <property type="entry name" value="PRK12331.1"/>
    <property type="match status" value="1"/>
</dbReference>
<dbReference type="Pfam" id="PF00682">
    <property type="entry name" value="HMGL-like"/>
    <property type="match status" value="1"/>
</dbReference>